<accession>A0A377GCJ3</accession>
<dbReference type="AlphaFoldDB" id="A0A377GCJ3"/>
<evidence type="ECO:0000313" key="1">
    <source>
        <dbReference type="EMBL" id="STO22230.1"/>
    </source>
</evidence>
<dbReference type="OrthoDB" id="5643815at2"/>
<organism evidence="1 2">
    <name type="scientific">Fluoribacter dumoffii</name>
    <dbReference type="NCBI Taxonomy" id="463"/>
    <lineage>
        <taxon>Bacteria</taxon>
        <taxon>Pseudomonadati</taxon>
        <taxon>Pseudomonadota</taxon>
        <taxon>Gammaproteobacteria</taxon>
        <taxon>Legionellales</taxon>
        <taxon>Legionellaceae</taxon>
        <taxon>Fluoribacter</taxon>
    </lineage>
</organism>
<evidence type="ECO:0000313" key="2">
    <source>
        <dbReference type="Proteomes" id="UP000254554"/>
    </source>
</evidence>
<dbReference type="EMBL" id="UGGT01000001">
    <property type="protein sequence ID" value="STO22230.1"/>
    <property type="molecule type" value="Genomic_DNA"/>
</dbReference>
<keyword evidence="2" id="KW-1185">Reference proteome</keyword>
<dbReference type="STRING" id="1094715.GCA_000236165_02160"/>
<proteinExistence type="predicted"/>
<gene>
    <name evidence="1" type="ORF">NCTC11370_02316</name>
</gene>
<dbReference type="Proteomes" id="UP000254554">
    <property type="component" value="Unassembled WGS sequence"/>
</dbReference>
<sequence length="479" mass="53770">MKNRTKALKFLKRLEQFIVTQSNPEIMKQLLLALGLDKLTTGNEEYKFFVQTIKRKAIDLQPLITQIKSGILENESVCALLAYIETNALIDDTEIENAASTIQMQINLLCLLEAITITMANSNDFAHDIYNHIRKQRGVGPTGNPFYNFLFGTPSHATLFERLKLISIDPGLTSIIFHRVMEAKPETQADLDNFVNQNHLSGWNADIELANFDAVSTSTLPAMGVNILEAVWEDSTGNNKNTGGILNAQAGLGLIGIMEERGYTTSFKLAETILPKGATLASDLGYSLISELKVDNSVKKVSQFHIDKQWMDLYNSWNLYFVIANIDSVFVPLKLLMPSVFSAESANYKEIRVLTLFLVANLFLNQQTATNPLFSNNYSFQNGAAILKKWGEINKNHAQELLQQFCAKECKEPKALYNQVLGEHPNLNFGLKLLSYFRDSHEFRLTKKAKPSALNNHSFFSSDDNLEQMDSPSHSVLDI</sequence>
<reference evidence="1 2" key="1">
    <citation type="submission" date="2018-06" db="EMBL/GenBank/DDBJ databases">
        <authorList>
            <consortium name="Pathogen Informatics"/>
            <person name="Doyle S."/>
        </authorList>
    </citation>
    <scope>NUCLEOTIDE SEQUENCE [LARGE SCALE GENOMIC DNA]</scope>
    <source>
        <strain evidence="1 2">NCTC11370</strain>
    </source>
</reference>
<protein>
    <recommendedName>
        <fullName evidence="3">Symporter</fullName>
    </recommendedName>
</protein>
<dbReference type="GeneID" id="93293085"/>
<name>A0A377GCJ3_9GAMM</name>
<dbReference type="RefSeq" id="WP_010654340.1">
    <property type="nucleotide sequence ID" value="NZ_JAPHOO010000001.1"/>
</dbReference>
<evidence type="ECO:0008006" key="3">
    <source>
        <dbReference type="Google" id="ProtNLM"/>
    </source>
</evidence>